<dbReference type="InterPro" id="IPR001709">
    <property type="entry name" value="Flavoprot_Pyr_Nucl_cyt_Rdtase"/>
</dbReference>
<keyword evidence="6" id="KW-1185">Reference proteome</keyword>
<evidence type="ECO:0000313" key="6">
    <source>
        <dbReference type="Proteomes" id="UP000076577"/>
    </source>
</evidence>
<dbReference type="InterPro" id="IPR001041">
    <property type="entry name" value="2Fe-2S_ferredoxin-type"/>
</dbReference>
<dbReference type="GO" id="GO:0004497">
    <property type="term" value="F:monooxygenase activity"/>
    <property type="evidence" value="ECO:0007669"/>
    <property type="project" value="UniProtKB-KW"/>
</dbReference>
<dbReference type="PRINTS" id="PR00371">
    <property type="entry name" value="FPNCR"/>
</dbReference>
<evidence type="ECO:0000256" key="2">
    <source>
        <dbReference type="ARBA" id="ARBA00022827"/>
    </source>
</evidence>
<feature type="domain" description="FAD-binding FR-type" evidence="4">
    <location>
        <begin position="106"/>
        <end position="211"/>
    </location>
</feature>
<dbReference type="InterPro" id="IPR012675">
    <property type="entry name" value="Beta-grasp_dom_sf"/>
</dbReference>
<dbReference type="RefSeq" id="WP_161941206.1">
    <property type="nucleotide sequence ID" value="NZ_FOFM01000003.1"/>
</dbReference>
<dbReference type="PROSITE" id="PS51384">
    <property type="entry name" value="FAD_FR"/>
    <property type="match status" value="1"/>
</dbReference>
<dbReference type="PANTHER" id="PTHR43644:SF1">
    <property type="entry name" value="NAD(P)H-FLAVIN REDUCTASE"/>
    <property type="match status" value="1"/>
</dbReference>
<dbReference type="CDD" id="cd00207">
    <property type="entry name" value="fer2"/>
    <property type="match status" value="1"/>
</dbReference>
<dbReference type="InterPro" id="IPR006058">
    <property type="entry name" value="2Fe2S_fd_BS"/>
</dbReference>
<dbReference type="Gene3D" id="3.40.50.80">
    <property type="entry name" value="Nucleotide-binding domain of ferredoxin-NADP reductase (FNR) module"/>
    <property type="match status" value="1"/>
</dbReference>
<dbReference type="SUPFAM" id="SSF54292">
    <property type="entry name" value="2Fe-2S ferredoxin-like"/>
    <property type="match status" value="1"/>
</dbReference>
<keyword evidence="5" id="KW-0560">Oxidoreductase</keyword>
<dbReference type="EMBL" id="LMCB01000010">
    <property type="protein sequence ID" value="KZL20237.1"/>
    <property type="molecule type" value="Genomic_DNA"/>
</dbReference>
<proteinExistence type="predicted"/>
<dbReference type="Proteomes" id="UP000076577">
    <property type="component" value="Unassembled WGS sequence"/>
</dbReference>
<name>A0A165ZSV4_9HYPH</name>
<dbReference type="OrthoDB" id="9806195at2"/>
<evidence type="ECO:0000259" key="4">
    <source>
        <dbReference type="PROSITE" id="PS51384"/>
    </source>
</evidence>
<reference evidence="5 6" key="1">
    <citation type="journal article" date="2016" name="Front. Microbiol.">
        <title>Comparative Genomic Analysis Reveals a Diverse Repertoire of Genes Involved in Prokaryote-Eukaryote Interactions within the Pseudovibrio Genus.</title>
        <authorList>
            <person name="Romano S."/>
            <person name="Fernandez-Guerra A."/>
            <person name="Reen F.J."/>
            <person name="Glockner F.O."/>
            <person name="Crowley S.P."/>
            <person name="O'Sullivan O."/>
            <person name="Cotter P.D."/>
            <person name="Adams C."/>
            <person name="Dobson A.D."/>
            <person name="O'Gara F."/>
        </authorList>
    </citation>
    <scope>NUCLEOTIDE SEQUENCE [LARGE SCALE GENOMIC DNA]</scope>
    <source>
        <strain evidence="5 6">Ad2</strain>
    </source>
</reference>
<dbReference type="PANTHER" id="PTHR43644">
    <property type="entry name" value="NA(+)-TRANSLOCATING NADH-QUINONE REDUCTASE SUBUNIT"/>
    <property type="match status" value="1"/>
</dbReference>
<dbReference type="InterPro" id="IPR017927">
    <property type="entry name" value="FAD-bd_FR_type"/>
</dbReference>
<dbReference type="SUPFAM" id="SSF63380">
    <property type="entry name" value="Riboflavin synthase domain-like"/>
    <property type="match status" value="1"/>
</dbReference>
<dbReference type="PROSITE" id="PS51085">
    <property type="entry name" value="2FE2S_FER_2"/>
    <property type="match status" value="1"/>
</dbReference>
<keyword evidence="2" id="KW-0274">FAD</keyword>
<dbReference type="InterPro" id="IPR001433">
    <property type="entry name" value="OxRdtase_FAD/NAD-bd"/>
</dbReference>
<dbReference type="SUPFAM" id="SSF52343">
    <property type="entry name" value="Ferredoxin reductase-like, C-terminal NADP-linked domain"/>
    <property type="match status" value="1"/>
</dbReference>
<dbReference type="PROSITE" id="PS00197">
    <property type="entry name" value="2FE2S_FER_1"/>
    <property type="match status" value="1"/>
</dbReference>
<accession>A0A165ZSV4</accession>
<dbReference type="InterPro" id="IPR036010">
    <property type="entry name" value="2Fe-2S_ferredoxin-like_sf"/>
</dbReference>
<comment type="caution">
    <text evidence="5">The sequence shown here is derived from an EMBL/GenBank/DDBJ whole genome shotgun (WGS) entry which is preliminary data.</text>
</comment>
<gene>
    <name evidence="5" type="primary">xylA</name>
    <name evidence="5" type="ORF">PsAD2_01534</name>
</gene>
<dbReference type="GO" id="GO:0051537">
    <property type="term" value="F:2 iron, 2 sulfur cluster binding"/>
    <property type="evidence" value="ECO:0007669"/>
    <property type="project" value="InterPro"/>
</dbReference>
<dbReference type="Pfam" id="PF00175">
    <property type="entry name" value="NAD_binding_1"/>
    <property type="match status" value="1"/>
</dbReference>
<keyword evidence="1" id="KW-0285">Flavoprotein</keyword>
<protein>
    <submittedName>
        <fullName evidence="5">Xylene monooxygenase electron transfer component</fullName>
    </submittedName>
</protein>
<dbReference type="PATRIC" id="fig|989403.3.peg.1632"/>
<dbReference type="Gene3D" id="3.10.20.30">
    <property type="match status" value="1"/>
</dbReference>
<sequence>MRLFKGSSPSYRLSINNTEHDAPIIRGQTILEAARAGDIQIPNMCTVGECGTCRCQVTEGQVKLKRDITHHIPIDEIREGHVLACQSIALSELKVTVPGFGNQMSEASINGSIAQIKTLTHDIVEVKLKLAQPVRYIAGQYARLSVPGIEKLSRTPRNYSFAAPAPEGGTDKPVFYIRHVPGGDFTDWLFSQDRTGAPIVLEKVYGDFHYHTTDRPVLCFAGGSGIAPIKALLQHMQIQKQFRPVTFFFGARREEDLLWQEGLQQIQADWPEPFRYLPVLSEEPTHSRWQGRRGYITEHLHKEVQHIGNCDAYLCGPPEMVDAIETALRADIPPERIHCDKFLDQRSVSALKQAQDQYADIQN</sequence>
<evidence type="ECO:0000259" key="3">
    <source>
        <dbReference type="PROSITE" id="PS51085"/>
    </source>
</evidence>
<dbReference type="Pfam" id="PF00111">
    <property type="entry name" value="Fer2"/>
    <property type="match status" value="1"/>
</dbReference>
<evidence type="ECO:0000256" key="1">
    <source>
        <dbReference type="ARBA" id="ARBA00022630"/>
    </source>
</evidence>
<keyword evidence="5" id="KW-0503">Monooxygenase</keyword>
<dbReference type="Gene3D" id="2.40.30.10">
    <property type="entry name" value="Translation factors"/>
    <property type="match status" value="1"/>
</dbReference>
<organism evidence="5 6">
    <name type="scientific">Pseudovibrio axinellae</name>
    <dbReference type="NCBI Taxonomy" id="989403"/>
    <lineage>
        <taxon>Bacteria</taxon>
        <taxon>Pseudomonadati</taxon>
        <taxon>Pseudomonadota</taxon>
        <taxon>Alphaproteobacteria</taxon>
        <taxon>Hyphomicrobiales</taxon>
        <taxon>Stappiaceae</taxon>
        <taxon>Pseudovibrio</taxon>
    </lineage>
</organism>
<feature type="domain" description="2Fe-2S ferredoxin-type" evidence="3">
    <location>
        <begin position="9"/>
        <end position="101"/>
    </location>
</feature>
<dbReference type="InterPro" id="IPR017938">
    <property type="entry name" value="Riboflavin_synthase-like_b-brl"/>
</dbReference>
<dbReference type="STRING" id="989403.SAMN05421798_103255"/>
<dbReference type="PRINTS" id="PR00410">
    <property type="entry name" value="PHEHYDRXLASE"/>
</dbReference>
<evidence type="ECO:0000313" key="5">
    <source>
        <dbReference type="EMBL" id="KZL20237.1"/>
    </source>
</evidence>
<dbReference type="AlphaFoldDB" id="A0A165ZSV4"/>
<dbReference type="InterPro" id="IPR039261">
    <property type="entry name" value="FNR_nucleotide-bd"/>
</dbReference>